<dbReference type="InterPro" id="IPR012677">
    <property type="entry name" value="Nucleotide-bd_a/b_plait_sf"/>
</dbReference>
<dbReference type="PANTHER" id="PTHR23147">
    <property type="entry name" value="SERINE/ARGININE RICH SPLICING FACTOR"/>
    <property type="match status" value="1"/>
</dbReference>
<keyword evidence="6" id="KW-1185">Reference proteome</keyword>
<sequence length="291" mass="30968">MGDFGARGTRVYVGGLNAHIKKEEIEDEFKRFGRLNSVWVAYNPPGFAFVEFASEGDAETACDSLNNSSLLGPKLRVEISRGRSRGRGGFRGSRGGGGGFRGGRDGGERSFGGGSRGGPYERNGGGFRGGSRGGSMGRRGGSSGRFDDFDRSRGSPYSSGPPSRGAGGYGASSRPVRDDYERERDYGAREFSSSSSGYRTSRGGPSSYAPVGGDRYGSGGGGRESLRDSYESNGYYRDVPMREPAGGRFRSRSPVARASARDYEPRESAYSGRSPAPKPYPRAGGYSKPAY</sequence>
<dbReference type="PROSITE" id="PS50102">
    <property type="entry name" value="RRM"/>
    <property type="match status" value="1"/>
</dbReference>
<dbReference type="EMBL" id="QKKF02037879">
    <property type="protein sequence ID" value="RZF31921.1"/>
    <property type="molecule type" value="Genomic_DNA"/>
</dbReference>
<dbReference type="Gene3D" id="3.30.70.330">
    <property type="match status" value="1"/>
</dbReference>
<feature type="compositionally biased region" description="Low complexity" evidence="3">
    <location>
        <begin position="192"/>
        <end position="208"/>
    </location>
</feature>
<dbReference type="Proteomes" id="UP000291343">
    <property type="component" value="Unassembled WGS sequence"/>
</dbReference>
<dbReference type="STRING" id="195883.A0A482WFF3"/>
<dbReference type="InterPro" id="IPR050907">
    <property type="entry name" value="SRSF"/>
</dbReference>
<reference evidence="5 6" key="1">
    <citation type="journal article" date="2017" name="Gigascience">
        <title>Genome sequence of the small brown planthopper, Laodelphax striatellus.</title>
        <authorList>
            <person name="Zhu J."/>
            <person name="Jiang F."/>
            <person name="Wang X."/>
            <person name="Yang P."/>
            <person name="Bao Y."/>
            <person name="Zhao W."/>
            <person name="Wang W."/>
            <person name="Lu H."/>
            <person name="Wang Q."/>
            <person name="Cui N."/>
            <person name="Li J."/>
            <person name="Chen X."/>
            <person name="Luo L."/>
            <person name="Yu J."/>
            <person name="Kang L."/>
            <person name="Cui F."/>
        </authorList>
    </citation>
    <scope>NUCLEOTIDE SEQUENCE [LARGE SCALE GENOMIC DNA]</scope>
    <source>
        <strain evidence="5">Lst14</strain>
    </source>
</reference>
<evidence type="ECO:0000313" key="6">
    <source>
        <dbReference type="Proteomes" id="UP000291343"/>
    </source>
</evidence>
<proteinExistence type="predicted"/>
<dbReference type="OrthoDB" id="5970at2759"/>
<feature type="compositionally biased region" description="Basic and acidic residues" evidence="3">
    <location>
        <begin position="175"/>
        <end position="188"/>
    </location>
</feature>
<dbReference type="FunCoup" id="A0A482WFF3">
    <property type="interactions" value="130"/>
</dbReference>
<evidence type="ECO:0000259" key="4">
    <source>
        <dbReference type="PROSITE" id="PS50102"/>
    </source>
</evidence>
<dbReference type="SMART" id="SM00360">
    <property type="entry name" value="RRM"/>
    <property type="match status" value="1"/>
</dbReference>
<dbReference type="GO" id="GO:0003723">
    <property type="term" value="F:RNA binding"/>
    <property type="evidence" value="ECO:0007669"/>
    <property type="project" value="UniProtKB-UniRule"/>
</dbReference>
<comment type="caution">
    <text evidence="5">The sequence shown here is derived from an EMBL/GenBank/DDBJ whole genome shotgun (WGS) entry which is preliminary data.</text>
</comment>
<feature type="region of interest" description="Disordered" evidence="3">
    <location>
        <begin position="81"/>
        <end position="291"/>
    </location>
</feature>
<feature type="compositionally biased region" description="Gly residues" evidence="3">
    <location>
        <begin position="89"/>
        <end position="101"/>
    </location>
</feature>
<dbReference type="InterPro" id="IPR000504">
    <property type="entry name" value="RRM_dom"/>
</dbReference>
<keyword evidence="1 2" id="KW-0694">RNA-binding</keyword>
<dbReference type="SMR" id="A0A482WFF3"/>
<feature type="compositionally biased region" description="Low complexity" evidence="3">
    <location>
        <begin position="154"/>
        <end position="164"/>
    </location>
</feature>
<evidence type="ECO:0000256" key="1">
    <source>
        <dbReference type="ARBA" id="ARBA00022884"/>
    </source>
</evidence>
<organism evidence="5 6">
    <name type="scientific">Laodelphax striatellus</name>
    <name type="common">Small brown planthopper</name>
    <name type="synonym">Delphax striatella</name>
    <dbReference type="NCBI Taxonomy" id="195883"/>
    <lineage>
        <taxon>Eukaryota</taxon>
        <taxon>Metazoa</taxon>
        <taxon>Ecdysozoa</taxon>
        <taxon>Arthropoda</taxon>
        <taxon>Hexapoda</taxon>
        <taxon>Insecta</taxon>
        <taxon>Pterygota</taxon>
        <taxon>Neoptera</taxon>
        <taxon>Paraneoptera</taxon>
        <taxon>Hemiptera</taxon>
        <taxon>Auchenorrhyncha</taxon>
        <taxon>Fulgoroidea</taxon>
        <taxon>Delphacidae</taxon>
        <taxon>Criomorphinae</taxon>
        <taxon>Laodelphax</taxon>
    </lineage>
</organism>
<accession>A0A482WFF3</accession>
<evidence type="ECO:0000256" key="2">
    <source>
        <dbReference type="PROSITE-ProRule" id="PRU00176"/>
    </source>
</evidence>
<gene>
    <name evidence="5" type="ORF">LSTR_LSTR014519</name>
</gene>
<dbReference type="SUPFAM" id="SSF54928">
    <property type="entry name" value="RNA-binding domain, RBD"/>
    <property type="match status" value="1"/>
</dbReference>
<dbReference type="Pfam" id="PF00076">
    <property type="entry name" value="RRM_1"/>
    <property type="match status" value="1"/>
</dbReference>
<evidence type="ECO:0000256" key="3">
    <source>
        <dbReference type="SAM" id="MobiDB-lite"/>
    </source>
</evidence>
<name>A0A482WFF3_LAOST</name>
<protein>
    <recommendedName>
        <fullName evidence="4">RRM domain-containing protein</fullName>
    </recommendedName>
</protein>
<feature type="compositionally biased region" description="Gly residues" evidence="3">
    <location>
        <begin position="109"/>
        <end position="143"/>
    </location>
</feature>
<evidence type="ECO:0000313" key="5">
    <source>
        <dbReference type="EMBL" id="RZF31921.1"/>
    </source>
</evidence>
<dbReference type="AlphaFoldDB" id="A0A482WFF3"/>
<feature type="compositionally biased region" description="Gly residues" evidence="3">
    <location>
        <begin position="214"/>
        <end position="223"/>
    </location>
</feature>
<dbReference type="InterPro" id="IPR035979">
    <property type="entry name" value="RBD_domain_sf"/>
</dbReference>
<feature type="domain" description="RRM" evidence="4">
    <location>
        <begin position="9"/>
        <end position="82"/>
    </location>
</feature>
<dbReference type="InParanoid" id="A0A482WFF3"/>